<evidence type="ECO:0000313" key="2">
    <source>
        <dbReference type="Proteomes" id="UP000050421"/>
    </source>
</evidence>
<sequence>MPLLSFNLNYSPKEKLSLVLKGDGLVGPVGRAEDIFAGIYHPVWKEGLQLKAGYRLIEGGADVDQVYNFAYIHFASLGLVYDFPFD</sequence>
<evidence type="ECO:0000313" key="1">
    <source>
        <dbReference type="EMBL" id="KPQ19311.1"/>
    </source>
</evidence>
<dbReference type="PATRIC" id="fig|1305737.6.peg.1320"/>
<dbReference type="EMBL" id="LJXT01000012">
    <property type="protein sequence ID" value="KPQ19311.1"/>
    <property type="molecule type" value="Genomic_DNA"/>
</dbReference>
<dbReference type="AlphaFoldDB" id="A0A0P7YKA2"/>
<reference evidence="1 2" key="1">
    <citation type="submission" date="2015-09" db="EMBL/GenBank/DDBJ databases">
        <title>Identification and resolution of microdiversity through metagenomic sequencing of parallel consortia.</title>
        <authorList>
            <person name="Nelson W.C."/>
            <person name="Romine M.F."/>
            <person name="Lindemann S.R."/>
        </authorList>
    </citation>
    <scope>NUCLEOTIDE SEQUENCE [LARGE SCALE GENOMIC DNA]</scope>
    <source>
        <strain evidence="1">HL-49</strain>
    </source>
</reference>
<proteinExistence type="predicted"/>
<dbReference type="Proteomes" id="UP000050421">
    <property type="component" value="Unassembled WGS sequence"/>
</dbReference>
<gene>
    <name evidence="1" type="ORF">HLUCCX10_03225</name>
</gene>
<dbReference type="OrthoDB" id="941853at2"/>
<accession>A0A0P7YKA2</accession>
<comment type="caution">
    <text evidence="1">The sequence shown here is derived from an EMBL/GenBank/DDBJ whole genome shotgun (WGS) entry which is preliminary data.</text>
</comment>
<name>A0A0P7YKA2_9BACT</name>
<protein>
    <submittedName>
        <fullName evidence="1">Uncharacterized protein</fullName>
    </submittedName>
</protein>
<organism evidence="1 2">
    <name type="scientific">Algoriphagus marincola HL-49</name>
    <dbReference type="NCBI Taxonomy" id="1305737"/>
    <lineage>
        <taxon>Bacteria</taxon>
        <taxon>Pseudomonadati</taxon>
        <taxon>Bacteroidota</taxon>
        <taxon>Cytophagia</taxon>
        <taxon>Cytophagales</taxon>
        <taxon>Cyclobacteriaceae</taxon>
        <taxon>Algoriphagus</taxon>
    </lineage>
</organism>